<keyword evidence="1" id="KW-0812">Transmembrane</keyword>
<comment type="caution">
    <text evidence="2">The sequence shown here is derived from an EMBL/GenBank/DDBJ whole genome shotgun (WGS) entry which is preliminary data.</text>
</comment>
<gene>
    <name evidence="2" type="ORF">NKW50_13955</name>
</gene>
<name>A0ABT1F3D2_9PROT</name>
<feature type="transmembrane region" description="Helical" evidence="1">
    <location>
        <begin position="63"/>
        <end position="81"/>
    </location>
</feature>
<evidence type="ECO:0000313" key="2">
    <source>
        <dbReference type="EMBL" id="MCP1259695.1"/>
    </source>
</evidence>
<organism evidence="2 3">
    <name type="scientific">Acetobacter lambici</name>
    <dbReference type="NCBI Taxonomy" id="1332824"/>
    <lineage>
        <taxon>Bacteria</taxon>
        <taxon>Pseudomonadati</taxon>
        <taxon>Pseudomonadota</taxon>
        <taxon>Alphaproteobacteria</taxon>
        <taxon>Acetobacterales</taxon>
        <taxon>Acetobacteraceae</taxon>
        <taxon>Acetobacter</taxon>
    </lineage>
</organism>
<proteinExistence type="predicted"/>
<evidence type="ECO:0000256" key="1">
    <source>
        <dbReference type="SAM" id="Phobius"/>
    </source>
</evidence>
<keyword evidence="1" id="KW-1133">Transmembrane helix</keyword>
<keyword evidence="1" id="KW-0472">Membrane</keyword>
<sequence>MSGHLCKRPTHPHIYGMTNARTNAGTPHPPELLRQRRMALLLVQLPDKTRGWLFWLREPRQKWLRLPTGVLLIAGGLFSFLPVLGLWMLPLGVALLAEDFALCRRICARMLDWIIRRKPHWLGITPDETEEDAYHRIRPLLPPNHRADMAEQAGA</sequence>
<protein>
    <submittedName>
        <fullName evidence="2">Uncharacterized protein</fullName>
    </submittedName>
</protein>
<reference evidence="2 3" key="1">
    <citation type="submission" date="2022-06" db="EMBL/GenBank/DDBJ databases">
        <title>Acetobacer genomes from food samples.</title>
        <authorList>
            <person name="Sombolestani A."/>
        </authorList>
    </citation>
    <scope>NUCLEOTIDE SEQUENCE [LARGE SCALE GENOMIC DNA]</scope>
    <source>
        <strain evidence="2 3">R-83285</strain>
    </source>
</reference>
<dbReference type="RefSeq" id="WP_253544335.1">
    <property type="nucleotide sequence ID" value="NZ_JAMYZY010000046.1"/>
</dbReference>
<keyword evidence="3" id="KW-1185">Reference proteome</keyword>
<dbReference type="EMBL" id="JAMYZZ010000045">
    <property type="protein sequence ID" value="MCP1259695.1"/>
    <property type="molecule type" value="Genomic_DNA"/>
</dbReference>
<evidence type="ECO:0000313" key="3">
    <source>
        <dbReference type="Proteomes" id="UP001523528"/>
    </source>
</evidence>
<accession>A0ABT1F3D2</accession>
<dbReference type="Proteomes" id="UP001523528">
    <property type="component" value="Unassembled WGS sequence"/>
</dbReference>